<dbReference type="PROSITE" id="PS51198">
    <property type="entry name" value="UVRD_HELICASE_ATP_BIND"/>
    <property type="match status" value="1"/>
</dbReference>
<dbReference type="GO" id="GO:0016787">
    <property type="term" value="F:hydrolase activity"/>
    <property type="evidence" value="ECO:0007669"/>
    <property type="project" value="UniProtKB-UniRule"/>
</dbReference>
<dbReference type="InterPro" id="IPR045529">
    <property type="entry name" value="DUF6469"/>
</dbReference>
<dbReference type="InterPro" id="IPR011990">
    <property type="entry name" value="TPR-like_helical_dom_sf"/>
</dbReference>
<dbReference type="InterPro" id="IPR039904">
    <property type="entry name" value="TRANK1"/>
</dbReference>
<dbReference type="Gramene" id="KQL05408">
    <property type="protein sequence ID" value="KQL05408"/>
    <property type="gene ID" value="SETIT_004692mg"/>
</dbReference>
<evidence type="ECO:0000256" key="5">
    <source>
        <dbReference type="PROSITE-ProRule" id="PRU00560"/>
    </source>
</evidence>
<keyword evidence="2 5" id="KW-0378">Hydrolase</keyword>
<dbReference type="InterPro" id="IPR041679">
    <property type="entry name" value="DNA2/NAM7-like_C"/>
</dbReference>
<organism evidence="7 8">
    <name type="scientific">Setaria italica</name>
    <name type="common">Foxtail millet</name>
    <name type="synonym">Panicum italicum</name>
    <dbReference type="NCBI Taxonomy" id="4555"/>
    <lineage>
        <taxon>Eukaryota</taxon>
        <taxon>Viridiplantae</taxon>
        <taxon>Streptophyta</taxon>
        <taxon>Embryophyta</taxon>
        <taxon>Tracheophyta</taxon>
        <taxon>Spermatophyta</taxon>
        <taxon>Magnoliopsida</taxon>
        <taxon>Liliopsida</taxon>
        <taxon>Poales</taxon>
        <taxon>Poaceae</taxon>
        <taxon>PACMAD clade</taxon>
        <taxon>Panicoideae</taxon>
        <taxon>Panicodae</taxon>
        <taxon>Paniceae</taxon>
        <taxon>Cenchrinae</taxon>
        <taxon>Setaria</taxon>
    </lineage>
</organism>
<dbReference type="InterPro" id="IPR027417">
    <property type="entry name" value="P-loop_NTPase"/>
</dbReference>
<reference evidence="7" key="2">
    <citation type="submission" date="2018-08" db="UniProtKB">
        <authorList>
            <consortium name="EnsemblPlants"/>
        </authorList>
    </citation>
    <scope>IDENTIFICATION</scope>
    <source>
        <strain evidence="7">Yugu1</strain>
    </source>
</reference>
<dbReference type="Pfam" id="PF20073">
    <property type="entry name" value="DUF6469"/>
    <property type="match status" value="1"/>
</dbReference>
<evidence type="ECO:0000313" key="7">
    <source>
        <dbReference type="EnsemblPlants" id="KQL05408"/>
    </source>
</evidence>
<dbReference type="InterPro" id="IPR047187">
    <property type="entry name" value="SF1_C_Upf1"/>
</dbReference>
<dbReference type="PANTHER" id="PTHR21529:SF4">
    <property type="entry name" value="TPR AND ANKYRIN REPEAT-CONTAINING PROTEIN 1"/>
    <property type="match status" value="1"/>
</dbReference>
<dbReference type="PANTHER" id="PTHR21529">
    <property type="entry name" value="MAMMARY TURMOR VIRUS RECEPTOR HOMOLOG 1, 2 MTVR1, 2"/>
    <property type="match status" value="1"/>
</dbReference>
<protein>
    <recommendedName>
        <fullName evidence="6">UvrD-like helicase ATP-binding domain-containing protein</fullName>
    </recommendedName>
</protein>
<dbReference type="Pfam" id="PF13087">
    <property type="entry name" value="AAA_12"/>
    <property type="match status" value="1"/>
</dbReference>
<dbReference type="GO" id="GO:0004386">
    <property type="term" value="F:helicase activity"/>
    <property type="evidence" value="ECO:0007669"/>
    <property type="project" value="UniProtKB-UniRule"/>
</dbReference>
<evidence type="ECO:0000256" key="2">
    <source>
        <dbReference type="ARBA" id="ARBA00022801"/>
    </source>
</evidence>
<keyword evidence="8" id="KW-1185">Reference proteome</keyword>
<evidence type="ECO:0000256" key="1">
    <source>
        <dbReference type="ARBA" id="ARBA00022741"/>
    </source>
</evidence>
<keyword evidence="1 5" id="KW-0547">Nucleotide-binding</keyword>
<dbReference type="SUPFAM" id="SSF48452">
    <property type="entry name" value="TPR-like"/>
    <property type="match status" value="1"/>
</dbReference>
<accession>K3XRZ5</accession>
<dbReference type="SUPFAM" id="SSF52540">
    <property type="entry name" value="P-loop containing nucleoside triphosphate hydrolases"/>
    <property type="match status" value="2"/>
</dbReference>
<dbReference type="OMA" id="PDNEMEH"/>
<keyword evidence="3 5" id="KW-0347">Helicase</keyword>
<evidence type="ECO:0000259" key="6">
    <source>
        <dbReference type="PROSITE" id="PS51198"/>
    </source>
</evidence>
<dbReference type="CDD" id="cd18808">
    <property type="entry name" value="SF1_C_Upf1"/>
    <property type="match status" value="1"/>
</dbReference>
<dbReference type="HOGENOM" id="CLU_000682_1_0_1"/>
<evidence type="ECO:0000256" key="3">
    <source>
        <dbReference type="ARBA" id="ARBA00022806"/>
    </source>
</evidence>
<dbReference type="FunFam" id="3.40.50.300:FF:000326">
    <property type="entry name" value="P-loop containing nucleoside triphosphate hydrolase"/>
    <property type="match status" value="1"/>
</dbReference>
<reference evidence="8" key="1">
    <citation type="journal article" date="2012" name="Nat. Biotechnol.">
        <title>Reference genome sequence of the model plant Setaria.</title>
        <authorList>
            <person name="Bennetzen J.L."/>
            <person name="Schmutz J."/>
            <person name="Wang H."/>
            <person name="Percifield R."/>
            <person name="Hawkins J."/>
            <person name="Pontaroli A.C."/>
            <person name="Estep M."/>
            <person name="Feng L."/>
            <person name="Vaughn J.N."/>
            <person name="Grimwood J."/>
            <person name="Jenkins J."/>
            <person name="Barry K."/>
            <person name="Lindquist E."/>
            <person name="Hellsten U."/>
            <person name="Deshpande S."/>
            <person name="Wang X."/>
            <person name="Wu X."/>
            <person name="Mitros T."/>
            <person name="Triplett J."/>
            <person name="Yang X."/>
            <person name="Ye C.Y."/>
            <person name="Mauro-Herrera M."/>
            <person name="Wang L."/>
            <person name="Li P."/>
            <person name="Sharma M."/>
            <person name="Sharma R."/>
            <person name="Ronald P.C."/>
            <person name="Panaud O."/>
            <person name="Kellogg E.A."/>
            <person name="Brutnell T.P."/>
            <person name="Doust A.N."/>
            <person name="Tuskan G.A."/>
            <person name="Rokhsar D."/>
            <person name="Devos K.M."/>
        </authorList>
    </citation>
    <scope>NUCLEOTIDE SEQUENCE [LARGE SCALE GENOMIC DNA]</scope>
    <source>
        <strain evidence="8">cv. Yugu1</strain>
    </source>
</reference>
<dbReference type="Proteomes" id="UP000004995">
    <property type="component" value="Unassembled WGS sequence"/>
</dbReference>
<name>K3XRZ5_SETIT</name>
<evidence type="ECO:0000313" key="8">
    <source>
        <dbReference type="Proteomes" id="UP000004995"/>
    </source>
</evidence>
<dbReference type="InParanoid" id="K3XRZ5"/>
<dbReference type="Pfam" id="PF00580">
    <property type="entry name" value="UvrD-helicase"/>
    <property type="match status" value="1"/>
</dbReference>
<sequence>MYGGEFRRIETNSELLQLHRCKKCSAALLAALLHCGTPAHQQAAARQCGDTALALPHRAYLSGSRPQPAPDLNNTQTSFLYNEMKYKWKVEKIPYEFNSVDHYFKSFIAPLVEETRSQLGISLEAIHKSPYSEIISMEAVGDSKLLYNMDVDVGYMSDNYVPRNGDILILSSFKPEVTEDLIYDGASLVMVVPTDVQHQKELRIKVLRDVVTEQNKTKFKYAVFATNIMTKLRIWNVIFSQKGMNNNFTIIKSMLSPKNMDGNSCGLCAMQVGDLMPYLIEKLRQTRLNQSQLHAVITIISAVRCKHSNLVKLIWGPPGTGKTKTVSTTLWALKSLKCRTLMCSPTNISVVGVCHQYLQALKDLNGHADTDGLPCSLGDIVLFGNKYKMDITEEVQEVLLDYRVNELVKCFSSSSGWKHRINSVLSLLENYNDPLCLLDFYKQFCAVANDVKECILNLWIHLPRKCFSSEVVSNILDLLHLLKTMCDLLSCEDFSYGCTKRRFYFLSASAEKIGSSKPISFAKDWVEARFRCLEKLKFLQSSFDLPVDVGSCWIRNYCIHNATLIFCTVSSSYHLHNMETNPVDVLVIDEAAQVRECESVIPLRLHGLRHAILVGDDCQLQPIVQSRVCKEAGLGVSLFKRLALLGFEKHLLNIQYRMNPCISLFPNARFYDRMIIDSSNVKSPTYSKDYLDLPFGTYTFINIVDGKEEREFSGSSWWNMVEVAVVLQLIQSVFKSWQNTMGKITIGVVSPYNSQVNAIKARLGTKYDKCVNFNVRVTSIDGFQGEEDDIIILSTVRSNSKGNIGFLSDNHRTNVALTRARHCLWILGNANILSKSGTIWAALVHDAKQRECLINATDNAALAKLVLKVKAELDQLGGLLNFDSAAFCNTKWKVRMSIIFSSEFKNAFMKLKSAKLRWEVLQKLVGLGCGWRSKFMNVGMTDEFGLVKVYKVRDLYLVWTTDLEKGARLFQIIRIWDLVTLEHIERINQRLQNLFSMYSDDYMEHCRRVHMEGKWELPMVWRAGHDVTRLKKDCQVETQEAGDHVDVSHALDHSKVSESFLLMKFYSLSSGVAKHLLVAADGSKVDIPFELTEEENEIIQFPCSSFILGRSGTGKTTVLTMKLIQKEQQSLIAYQGLKFEEDDLSGMNDNNNHIALGDMKTEQDFVRQIFLTVSPKLCSAVKSHISKLKRFASDDLSVHPSSLTMYDINDELEEFNNIPDKFRNIPQKNYPIVITFRKFLMMLDGTMSTSFFDRFHGELRTCIEGGKLQYRTLQAYIETKEVDYEKFSHSYWPHFNAKLTKNLDPSTVFTQIISHIKGGRQAVKSSDGKLEKKDYIMFYDRRFPSLSAEIRDKIYDIYICYEKEKCIAREFDLSDFVNSLHSRLSTGGYNGDMLDFIYIDEVQDLSMNQIALLKYVCSNFKEGFIFAGDTAQTIARGIDFRFEDIRSFFYAEFLSKVKHEKELNLSDRFQLRQNFRTHCGILLLAQSIMDLLCYYFPMSVDKLNPETSLVHGEGPVLLESNNGENTLITIFRGKENQHRERINFGADQVILVRDDAAKEQVVGLVGNQALVLTILESKGLEFEDVLIYNLFSSSPLRNKWRVIYGYMKENGTIALPEKISYPKFDGNKHFLLCSELKQLYVAVTRTRQRLWICEDKNDSCHPIFDYWKKLRLVQVRQLNSLRSEEMEKKSSTDDWRLRGIKLFNERQFGMASMCFQKAGDEHREKWARAADHVANGGCLVSGNWRRAQKFFVEAAEIYDSIGMHEKAASCLIKSRDFKKAGLMYLEKCGSSRLEDAGECFAMAQCWLEAANAYFKAKCYTKCFSTCLKGELFDIGLKFVHQLEETASFDGPNSELNDTRNRYLEACASYYFHRKDIKHMMKFVKVFGSVDNVWEFLTSRTLFNEFLSFEVEMGNFSEAAGAAELIGSVLVWEDTINFGNMTQLIILHVIMNSLWNTHAKRRCHKGHVGKDQLLKKARDIVQRVSNFYCSASLEAGALFDPRKSLANLSKNLPAGSKKGILWVNLCAVRSILDIHLVFTSSVYNFESSPALENVKCLHDTLSSNQISPESLICIWNSWKSMVLEVLSQKVPSQTSRVSLRQGRNRCRLNANVDDLHIKNYWTNELYTIGIRVLEKLESLATISSKQAVHPYVQGLIVLAIYETANFFTETKFSQPKKVGKSRDFFILDERLHNKKGKFKNFLVLSERLIFELVFLDSEDETKFGLLHIFNSPAAIDLLVHSLNTNATLLNRRFTCEQLRIVTTLLLLSGRLDDRMISSFMPYLNRNSPWEQFFQSLRSFLDGGSGGARLLLRLGSMLRPCSISITMWIFEVDYNSPVCYGYLMQWFSLWASSYIKSLFVEMVKKYLGGCQTSCQDLDLEYSSDVYKPEQWSVIALIKNLLLKRSILHKWIYKTSACICLPILLRLVTVMYMNSIIHHLGDVLEVSDFLLRHGVLNVLHQDFSEKIQHTIKMRSCTVSGLMTVFIDGLTAMGNHLALMGLPEGSIICNDLIACIVSVMELRTAEKHLQY</sequence>
<evidence type="ECO:0000256" key="4">
    <source>
        <dbReference type="ARBA" id="ARBA00022840"/>
    </source>
</evidence>
<keyword evidence="4 5" id="KW-0067">ATP-binding</keyword>
<dbReference type="InterPro" id="IPR041677">
    <property type="entry name" value="DNA2/NAM7_AAA_11"/>
</dbReference>
<dbReference type="Pfam" id="PF13086">
    <property type="entry name" value="AAA_11"/>
    <property type="match status" value="2"/>
</dbReference>
<dbReference type="InterPro" id="IPR014016">
    <property type="entry name" value="UvrD-like_ATP-bd"/>
</dbReference>
<dbReference type="EMBL" id="AGNK02003108">
    <property type="status" value="NOT_ANNOTATED_CDS"/>
    <property type="molecule type" value="Genomic_DNA"/>
</dbReference>
<dbReference type="Gene3D" id="3.40.50.300">
    <property type="entry name" value="P-loop containing nucleotide triphosphate hydrolases"/>
    <property type="match status" value="4"/>
</dbReference>
<dbReference type="GO" id="GO:0005524">
    <property type="term" value="F:ATP binding"/>
    <property type="evidence" value="ECO:0007669"/>
    <property type="project" value="UniProtKB-UniRule"/>
</dbReference>
<proteinExistence type="predicted"/>
<dbReference type="EnsemblPlants" id="KQL05408">
    <property type="protein sequence ID" value="KQL05408"/>
    <property type="gene ID" value="SETIT_004692mg"/>
</dbReference>
<dbReference type="eggNOG" id="KOG1801">
    <property type="taxonomic scope" value="Eukaryota"/>
</dbReference>
<feature type="binding site" evidence="5">
    <location>
        <begin position="1109"/>
        <end position="1116"/>
    </location>
    <ligand>
        <name>ATP</name>
        <dbReference type="ChEBI" id="CHEBI:30616"/>
    </ligand>
</feature>
<feature type="domain" description="UvrD-like helicase ATP-binding" evidence="6">
    <location>
        <begin position="1088"/>
        <end position="1478"/>
    </location>
</feature>
<dbReference type="GO" id="GO:0005694">
    <property type="term" value="C:chromosome"/>
    <property type="evidence" value="ECO:0007669"/>
    <property type="project" value="UniProtKB-ARBA"/>
</dbReference>